<name>A0A370IFG9_9NOCA</name>
<comment type="caution">
    <text evidence="1">The sequence shown here is derived from an EMBL/GenBank/DDBJ whole genome shotgun (WGS) entry which is preliminary data.</text>
</comment>
<evidence type="ECO:0008006" key="3">
    <source>
        <dbReference type="Google" id="ProtNLM"/>
    </source>
</evidence>
<proteinExistence type="predicted"/>
<dbReference type="RefSeq" id="WP_245997051.1">
    <property type="nucleotide sequence ID" value="NZ_QQBC01000001.1"/>
</dbReference>
<dbReference type="STRING" id="1210086.GCA_001613105_03122"/>
<reference evidence="1 2" key="1">
    <citation type="submission" date="2018-07" db="EMBL/GenBank/DDBJ databases">
        <title>Genomic Encyclopedia of Type Strains, Phase IV (KMG-IV): sequencing the most valuable type-strain genomes for metagenomic binning, comparative biology and taxonomic classification.</title>
        <authorList>
            <person name="Goeker M."/>
        </authorList>
    </citation>
    <scope>NUCLEOTIDE SEQUENCE [LARGE SCALE GENOMIC DNA]</scope>
    <source>
        <strain evidence="1 2">DSM 44290</strain>
    </source>
</reference>
<dbReference type="AlphaFoldDB" id="A0A370IFG9"/>
<organism evidence="1 2">
    <name type="scientific">Nocardia pseudobrasiliensis</name>
    <dbReference type="NCBI Taxonomy" id="45979"/>
    <lineage>
        <taxon>Bacteria</taxon>
        <taxon>Bacillati</taxon>
        <taxon>Actinomycetota</taxon>
        <taxon>Actinomycetes</taxon>
        <taxon>Mycobacteriales</taxon>
        <taxon>Nocardiaceae</taxon>
        <taxon>Nocardia</taxon>
    </lineage>
</organism>
<gene>
    <name evidence="1" type="ORF">DFR76_101999</name>
</gene>
<evidence type="ECO:0000313" key="1">
    <source>
        <dbReference type="EMBL" id="RDI69458.1"/>
    </source>
</evidence>
<dbReference type="Proteomes" id="UP000254869">
    <property type="component" value="Unassembled WGS sequence"/>
</dbReference>
<dbReference type="Gene3D" id="3.40.50.720">
    <property type="entry name" value="NAD(P)-binding Rossmann-like Domain"/>
    <property type="match status" value="1"/>
</dbReference>
<evidence type="ECO:0000313" key="2">
    <source>
        <dbReference type="Proteomes" id="UP000254869"/>
    </source>
</evidence>
<protein>
    <recommendedName>
        <fullName evidence="3">NmrA-like family protein</fullName>
    </recommendedName>
</protein>
<dbReference type="EMBL" id="QQBC01000001">
    <property type="protein sequence ID" value="RDI69458.1"/>
    <property type="molecule type" value="Genomic_DNA"/>
</dbReference>
<sequence length="81" mass="8928">MPEAAAIIARATGHPIRYEEIGEAEAATRGKEIASVWRQSRGGRGWHADIEALRVIHPEMRTLETWLAETGAARLKPLLAD</sequence>
<accession>A0A370IFG9</accession>
<keyword evidence="2" id="KW-1185">Reference proteome</keyword>